<dbReference type="SUPFAM" id="SSF50630">
    <property type="entry name" value="Acid proteases"/>
    <property type="match status" value="1"/>
</dbReference>
<name>A0A2K1KJV4_PHYPA</name>
<evidence type="ECO:0008006" key="4">
    <source>
        <dbReference type="Google" id="ProtNLM"/>
    </source>
</evidence>
<dbReference type="Pfam" id="PF08284">
    <property type="entry name" value="RVP_2"/>
    <property type="match status" value="1"/>
</dbReference>
<dbReference type="EnsemblPlants" id="Pp3c5_15620V3.1">
    <property type="protein sequence ID" value="PAC:32953003.CDS.1"/>
    <property type="gene ID" value="Pp3c5_15620"/>
</dbReference>
<sequence length="222" mass="25379">MIDFNFLKPKLRLFNHKRNLQLQNLQCSNNSNVIPPKNYCEVLNPNLSQSNALSNCTKSSKNVNESSIAIILGSVNGIETDIHIDSGSTISAITETFVQKLNLQTLVTRDILVVTLANAHIKRQPEQICLVTLKIKDFESLEVFNILPNQMYNVTLGKNWLKKNKIVCDYGRDLLFLPNFQTIQMGCTKLKALLANDVILEINQFMNKCNYKIFKNYMFEDM</sequence>
<dbReference type="AlphaFoldDB" id="A0A2K1KJV4"/>
<dbReference type="Gramene" id="Pp3c5_15620V3.1">
    <property type="protein sequence ID" value="PAC:32953003.CDS.1"/>
    <property type="gene ID" value="Pp3c5_15620"/>
</dbReference>
<dbReference type="Gene3D" id="2.40.70.10">
    <property type="entry name" value="Acid Proteases"/>
    <property type="match status" value="1"/>
</dbReference>
<dbReference type="InterPro" id="IPR021109">
    <property type="entry name" value="Peptidase_aspartic_dom_sf"/>
</dbReference>
<evidence type="ECO:0000313" key="3">
    <source>
        <dbReference type="Proteomes" id="UP000006727"/>
    </source>
</evidence>
<accession>A0A2K1KJV4</accession>
<dbReference type="InParanoid" id="A0A2K1KJV4"/>
<protein>
    <recommendedName>
        <fullName evidence="4">Aspartic peptidase DDI1-type domain-containing protein</fullName>
    </recommendedName>
</protein>
<dbReference type="PaxDb" id="3218-PP1S169_61V6.1"/>
<dbReference type="EMBL" id="ABEU02000005">
    <property type="protein sequence ID" value="PNR54056.1"/>
    <property type="molecule type" value="Genomic_DNA"/>
</dbReference>
<reference evidence="2" key="3">
    <citation type="submission" date="2020-12" db="UniProtKB">
        <authorList>
            <consortium name="EnsemblPlants"/>
        </authorList>
    </citation>
    <scope>IDENTIFICATION</scope>
</reference>
<evidence type="ECO:0000313" key="2">
    <source>
        <dbReference type="EnsemblPlants" id="PAC:32953003.CDS.1"/>
    </source>
</evidence>
<keyword evidence="3" id="KW-1185">Reference proteome</keyword>
<proteinExistence type="predicted"/>
<gene>
    <name evidence="1" type="ORF">PHYPA_007732</name>
</gene>
<reference evidence="1 3" key="1">
    <citation type="journal article" date="2008" name="Science">
        <title>The Physcomitrella genome reveals evolutionary insights into the conquest of land by plants.</title>
        <authorList>
            <person name="Rensing S."/>
            <person name="Lang D."/>
            <person name="Zimmer A."/>
            <person name="Terry A."/>
            <person name="Salamov A."/>
            <person name="Shapiro H."/>
            <person name="Nishiyama T."/>
            <person name="Perroud P.-F."/>
            <person name="Lindquist E."/>
            <person name="Kamisugi Y."/>
            <person name="Tanahashi T."/>
            <person name="Sakakibara K."/>
            <person name="Fujita T."/>
            <person name="Oishi K."/>
            <person name="Shin-I T."/>
            <person name="Kuroki Y."/>
            <person name="Toyoda A."/>
            <person name="Suzuki Y."/>
            <person name="Hashimoto A."/>
            <person name="Yamaguchi K."/>
            <person name="Sugano A."/>
            <person name="Kohara Y."/>
            <person name="Fujiyama A."/>
            <person name="Anterola A."/>
            <person name="Aoki S."/>
            <person name="Ashton N."/>
            <person name="Barbazuk W.B."/>
            <person name="Barker E."/>
            <person name="Bennetzen J."/>
            <person name="Bezanilla M."/>
            <person name="Blankenship R."/>
            <person name="Cho S.H."/>
            <person name="Dutcher S."/>
            <person name="Estelle M."/>
            <person name="Fawcett J.A."/>
            <person name="Gundlach H."/>
            <person name="Hanada K."/>
            <person name="Heyl A."/>
            <person name="Hicks K.A."/>
            <person name="Hugh J."/>
            <person name="Lohr M."/>
            <person name="Mayer K."/>
            <person name="Melkozernov A."/>
            <person name="Murata T."/>
            <person name="Nelson D."/>
            <person name="Pils B."/>
            <person name="Prigge M."/>
            <person name="Reiss B."/>
            <person name="Renner T."/>
            <person name="Rombauts S."/>
            <person name="Rushton P."/>
            <person name="Sanderfoot A."/>
            <person name="Schween G."/>
            <person name="Shiu S.-H."/>
            <person name="Stueber K."/>
            <person name="Theodoulou F.L."/>
            <person name="Tu H."/>
            <person name="Van de Peer Y."/>
            <person name="Verrier P.J."/>
            <person name="Waters E."/>
            <person name="Wood A."/>
            <person name="Yang L."/>
            <person name="Cove D."/>
            <person name="Cuming A."/>
            <person name="Hasebe M."/>
            <person name="Lucas S."/>
            <person name="Mishler D.B."/>
            <person name="Reski R."/>
            <person name="Grigoriev I."/>
            <person name="Quatrano R.S."/>
            <person name="Boore J.L."/>
        </authorList>
    </citation>
    <scope>NUCLEOTIDE SEQUENCE [LARGE SCALE GENOMIC DNA]</scope>
    <source>
        <strain evidence="2 3">cv. Gransden 2004</strain>
    </source>
</reference>
<organism evidence="1">
    <name type="scientific">Physcomitrium patens</name>
    <name type="common">Spreading-leaved earth moss</name>
    <name type="synonym">Physcomitrella patens</name>
    <dbReference type="NCBI Taxonomy" id="3218"/>
    <lineage>
        <taxon>Eukaryota</taxon>
        <taxon>Viridiplantae</taxon>
        <taxon>Streptophyta</taxon>
        <taxon>Embryophyta</taxon>
        <taxon>Bryophyta</taxon>
        <taxon>Bryophytina</taxon>
        <taxon>Bryopsida</taxon>
        <taxon>Funariidae</taxon>
        <taxon>Funariales</taxon>
        <taxon>Funariaceae</taxon>
        <taxon>Physcomitrium</taxon>
    </lineage>
</organism>
<dbReference type="CDD" id="cd00303">
    <property type="entry name" value="retropepsin_like"/>
    <property type="match status" value="1"/>
</dbReference>
<dbReference type="Proteomes" id="UP000006727">
    <property type="component" value="Chromosome 5"/>
</dbReference>
<reference evidence="1 3" key="2">
    <citation type="journal article" date="2018" name="Plant J.">
        <title>The Physcomitrella patens chromosome-scale assembly reveals moss genome structure and evolution.</title>
        <authorList>
            <person name="Lang D."/>
            <person name="Ullrich K.K."/>
            <person name="Murat F."/>
            <person name="Fuchs J."/>
            <person name="Jenkins J."/>
            <person name="Haas F.B."/>
            <person name="Piednoel M."/>
            <person name="Gundlach H."/>
            <person name="Van Bel M."/>
            <person name="Meyberg R."/>
            <person name="Vives C."/>
            <person name="Morata J."/>
            <person name="Symeonidi A."/>
            <person name="Hiss M."/>
            <person name="Muchero W."/>
            <person name="Kamisugi Y."/>
            <person name="Saleh O."/>
            <person name="Blanc G."/>
            <person name="Decker E.L."/>
            <person name="van Gessel N."/>
            <person name="Grimwood J."/>
            <person name="Hayes R.D."/>
            <person name="Graham S.W."/>
            <person name="Gunter L.E."/>
            <person name="McDaniel S.F."/>
            <person name="Hoernstein S.N.W."/>
            <person name="Larsson A."/>
            <person name="Li F.W."/>
            <person name="Perroud P.F."/>
            <person name="Phillips J."/>
            <person name="Ranjan P."/>
            <person name="Rokshar D.S."/>
            <person name="Rothfels C.J."/>
            <person name="Schneider L."/>
            <person name="Shu S."/>
            <person name="Stevenson D.W."/>
            <person name="Thummler F."/>
            <person name="Tillich M."/>
            <person name="Villarreal Aguilar J.C."/>
            <person name="Widiez T."/>
            <person name="Wong G.K."/>
            <person name="Wymore A."/>
            <person name="Zhang Y."/>
            <person name="Zimmer A.D."/>
            <person name="Quatrano R.S."/>
            <person name="Mayer K.F.X."/>
            <person name="Goodstein D."/>
            <person name="Casacuberta J.M."/>
            <person name="Vandepoele K."/>
            <person name="Reski R."/>
            <person name="Cuming A.C."/>
            <person name="Tuskan G.A."/>
            <person name="Maumus F."/>
            <person name="Salse J."/>
            <person name="Schmutz J."/>
            <person name="Rensing S.A."/>
        </authorList>
    </citation>
    <scope>NUCLEOTIDE SEQUENCE [LARGE SCALE GENOMIC DNA]</scope>
    <source>
        <strain evidence="2 3">cv. Gransden 2004</strain>
    </source>
</reference>
<evidence type="ECO:0000313" key="1">
    <source>
        <dbReference type="EMBL" id="PNR54056.1"/>
    </source>
</evidence>